<dbReference type="VEuPathDB" id="VectorBase:AATE002118"/>
<dbReference type="EnsemblMetazoa" id="AATE002118-RA">
    <property type="protein sequence ID" value="AATE002118-PA.1"/>
    <property type="gene ID" value="AATE002118"/>
</dbReference>
<dbReference type="InterPro" id="IPR051242">
    <property type="entry name" value="WD-EF-hand_domain"/>
</dbReference>
<dbReference type="PANTHER" id="PTHR44324">
    <property type="entry name" value="WD40 REPEAT DOMAIN 95"/>
    <property type="match status" value="1"/>
</dbReference>
<dbReference type="PANTHER" id="PTHR44324:SF6">
    <property type="entry name" value="EF-HAND CALCIUM BINDING DOMAIN 8"/>
    <property type="match status" value="1"/>
</dbReference>
<dbReference type="InterPro" id="IPR001680">
    <property type="entry name" value="WD40_rpt"/>
</dbReference>
<accession>A0A182IMV4</accession>
<dbReference type="AlphaFoldDB" id="A0A182IMV4"/>
<dbReference type="PROSITE" id="PS50294">
    <property type="entry name" value="WD_REPEATS_REGION"/>
    <property type="match status" value="1"/>
</dbReference>
<dbReference type="PROSITE" id="PS50082">
    <property type="entry name" value="WD_REPEATS_2"/>
    <property type="match status" value="5"/>
</dbReference>
<dbReference type="Pfam" id="PF00400">
    <property type="entry name" value="WD40"/>
    <property type="match status" value="3"/>
</dbReference>
<dbReference type="SMART" id="SM00320">
    <property type="entry name" value="WD40"/>
    <property type="match status" value="7"/>
</dbReference>
<dbReference type="InterPro" id="IPR036322">
    <property type="entry name" value="WD40_repeat_dom_sf"/>
</dbReference>
<dbReference type="SUPFAM" id="SSF50978">
    <property type="entry name" value="WD40 repeat-like"/>
    <property type="match status" value="3"/>
</dbReference>
<dbReference type="PROSITE" id="PS00678">
    <property type="entry name" value="WD_REPEATS_1"/>
    <property type="match status" value="2"/>
</dbReference>
<dbReference type="PRINTS" id="PR00320">
    <property type="entry name" value="GPROTEINBRPT"/>
</dbReference>
<evidence type="ECO:0000313" key="1">
    <source>
        <dbReference type="EnsemblMetazoa" id="AATE002118-PA.1"/>
    </source>
</evidence>
<reference evidence="1" key="1">
    <citation type="submission" date="2022-08" db="UniProtKB">
        <authorList>
            <consortium name="EnsemblMetazoa"/>
        </authorList>
    </citation>
    <scope>IDENTIFICATION</scope>
    <source>
        <strain evidence="1">EBRO</strain>
    </source>
</reference>
<protein>
    <submittedName>
        <fullName evidence="1">Uncharacterized protein</fullName>
    </submittedName>
</protein>
<dbReference type="SUPFAM" id="SSF47473">
    <property type="entry name" value="EF-hand"/>
    <property type="match status" value="1"/>
</dbReference>
<proteinExistence type="predicted"/>
<sequence>MASRLSSISTEKEIHRFVTRGQIELLRSHFHTHSDRLTLVELRDVLSTIGLSYTDEEFRALCLQINTDHDAYCQWDEFLNYLILGFQDDDPLAVKQSLDPPIADVLGLKLRRLVYTIVKVDFCPMVYYDGSVSWSQGHWITTSREGVIHFWTNDWKPAVTGRSVPSTLKRSKTWVLDTVPLPDQSMLCVASLESELRFYEVVAASFTLKMVIERLPQPVTAMVYRFGRNDRSSLLFGDYEGSIRMIHFYPERKATATSDSFTTVARVSLADILHRKYPPLECVDFGRLLTDIVRSVQYVDSLHGFIAASEENPLCNAAGCPRPEDKYNMIIQSLDNLAKQTKFNVPRGVACFAFEPKTELLVSGGPDCDLRLWDIHRPEKPTVVLAGHTSSITFLFIQDAGEKIYSMDQKTIIKVWDVRNRLLLQTFTQFSTVLAKGIPACAFYSERDRELVVASNKLLVVACCPEIALDRTDGDSHTKPVSVLLYNSLYRQVVSCAFDSFIIVWDHRMNRKMSIISEAHTETRNGVVQSVEITAGCFDEKQQLLLTGARDGSLKIWNISARTCVRSFRMEDDSEVTAVFWQGNRILAMGWNHRVVEFAAFSENDEYPRGLQWRKLHSDDILCAAVSGTLPAAMATCSYTGELVLWMLETGQPYRRYDAANPRSRIPIRLNQGELVDQKARKIAPRRSILQLSGERFQQRRLSRIVMPSGALEQMRMLSIQALLFLHTRPMSASYGTLLGSLDNGIVQVWSHHPDGGFVGQFNAVHMAGDRVVAMASDAANKFLFTGTALGYIKTWYIEDCWIPNEGKFKVNKPALRIIFPFLLHDVIPGRAKRSARAQPKPWLVNSYQCHRSCVTGLAYLDSSEILLTSSSDRTIRLWTLGGRYVGLLGSPVHWDPLSSNQPPSEGYGFRVPPDLQREVSFTTTKVLHGGHVDRQRLKSTVARAVAVERSRQTQDIETTIGASLRDEYYDRYGDKGEREHIVIANDGGFDFLDRQLGLDRTEDALCSRPRDAGRLEVDLRQDRRRQDAVNNGARVALENTFRLGVNGVEPTTKGKGIKDINFRVHNFWCAIRNSPNIRRAGHLLNRSIFVQDLPNTEALNARDKSVGLLVEQLLQCSRMPAHILRVGVEEH</sequence>
<dbReference type="Gene3D" id="1.10.238.10">
    <property type="entry name" value="EF-hand"/>
    <property type="match status" value="1"/>
</dbReference>
<name>A0A182IMV4_ANOAO</name>
<organism evidence="1">
    <name type="scientific">Anopheles atroparvus</name>
    <name type="common">European mosquito</name>
    <dbReference type="NCBI Taxonomy" id="41427"/>
    <lineage>
        <taxon>Eukaryota</taxon>
        <taxon>Metazoa</taxon>
        <taxon>Ecdysozoa</taxon>
        <taxon>Arthropoda</taxon>
        <taxon>Hexapoda</taxon>
        <taxon>Insecta</taxon>
        <taxon>Pterygota</taxon>
        <taxon>Neoptera</taxon>
        <taxon>Endopterygota</taxon>
        <taxon>Diptera</taxon>
        <taxon>Nematocera</taxon>
        <taxon>Culicoidea</taxon>
        <taxon>Culicidae</taxon>
        <taxon>Anophelinae</taxon>
        <taxon>Anopheles</taxon>
    </lineage>
</organism>
<dbReference type="InterPro" id="IPR020472">
    <property type="entry name" value="WD40_PAC1"/>
</dbReference>
<dbReference type="InterPro" id="IPR011992">
    <property type="entry name" value="EF-hand-dom_pair"/>
</dbReference>
<dbReference type="InterPro" id="IPR019775">
    <property type="entry name" value="WD40_repeat_CS"/>
</dbReference>
<dbReference type="Gene3D" id="2.130.10.10">
    <property type="entry name" value="YVTN repeat-like/Quinoprotein amine dehydrogenase"/>
    <property type="match status" value="3"/>
</dbReference>
<dbReference type="STRING" id="41427.A0A182IMV4"/>
<dbReference type="InterPro" id="IPR015943">
    <property type="entry name" value="WD40/YVTN_repeat-like_dom_sf"/>
</dbReference>